<dbReference type="OrthoDB" id="410104at2759"/>
<reference evidence="1 2" key="1">
    <citation type="submission" date="2018-11" db="EMBL/GenBank/DDBJ databases">
        <authorList>
            <consortium name="Pathogen Informatics"/>
        </authorList>
    </citation>
    <scope>NUCLEOTIDE SEQUENCE [LARGE SCALE GENOMIC DNA]</scope>
</reference>
<protein>
    <submittedName>
        <fullName evidence="1 3">Uncharacterized protein</fullName>
    </submittedName>
</protein>
<sequence>MKGDLKEKRAELLAEAAEAGLNIRNARRNLPNFKTRMTALRRPDGTAFSFRRTMEKQDGCIVPSVLPSEIRHTISSVKKRTAPGPDRISPLHLKNLRQCPSTPWRGLSHATFGVRGSISVEEQQGRAVLLHKKGDVHNIGNYRPICLLVFEMANVSLMLICYIQSPQNNRSGERPHLLKLIDFVSVSRVDKIDSSLKRLPFKRDAVQELSTF</sequence>
<name>A0A183G6H9_HELPZ</name>
<evidence type="ECO:0000313" key="2">
    <source>
        <dbReference type="Proteomes" id="UP000050761"/>
    </source>
</evidence>
<dbReference type="AlphaFoldDB" id="A0A183G6H9"/>
<dbReference type="EMBL" id="UZAH01029929">
    <property type="protein sequence ID" value="VDP08515.1"/>
    <property type="molecule type" value="Genomic_DNA"/>
</dbReference>
<evidence type="ECO:0000313" key="3">
    <source>
        <dbReference type="WBParaSite" id="HPBE_0001730901-mRNA-1"/>
    </source>
</evidence>
<accession>A0A3P8BPY5</accession>
<keyword evidence="2" id="KW-1185">Reference proteome</keyword>
<gene>
    <name evidence="1" type="ORF">HPBE_LOCUS17308</name>
</gene>
<dbReference type="WBParaSite" id="HPBE_0001730901-mRNA-1">
    <property type="protein sequence ID" value="HPBE_0001730901-mRNA-1"/>
    <property type="gene ID" value="HPBE_0001730901"/>
</dbReference>
<accession>A0A183G6H9</accession>
<reference evidence="3" key="2">
    <citation type="submission" date="2019-09" db="UniProtKB">
        <authorList>
            <consortium name="WormBaseParasite"/>
        </authorList>
    </citation>
    <scope>IDENTIFICATION</scope>
</reference>
<organism evidence="2 3">
    <name type="scientific">Heligmosomoides polygyrus</name>
    <name type="common">Parasitic roundworm</name>
    <dbReference type="NCBI Taxonomy" id="6339"/>
    <lineage>
        <taxon>Eukaryota</taxon>
        <taxon>Metazoa</taxon>
        <taxon>Ecdysozoa</taxon>
        <taxon>Nematoda</taxon>
        <taxon>Chromadorea</taxon>
        <taxon>Rhabditida</taxon>
        <taxon>Rhabditina</taxon>
        <taxon>Rhabditomorpha</taxon>
        <taxon>Strongyloidea</taxon>
        <taxon>Heligmosomidae</taxon>
        <taxon>Heligmosomoides</taxon>
    </lineage>
</organism>
<evidence type="ECO:0000313" key="1">
    <source>
        <dbReference type="EMBL" id="VDP08515.1"/>
    </source>
</evidence>
<proteinExistence type="predicted"/>
<dbReference type="Proteomes" id="UP000050761">
    <property type="component" value="Unassembled WGS sequence"/>
</dbReference>